<organism evidence="2 3">
    <name type="scientific">Dyella tabacisoli</name>
    <dbReference type="NCBI Taxonomy" id="2282381"/>
    <lineage>
        <taxon>Bacteria</taxon>
        <taxon>Pseudomonadati</taxon>
        <taxon>Pseudomonadota</taxon>
        <taxon>Gammaproteobacteria</taxon>
        <taxon>Lysobacterales</taxon>
        <taxon>Rhodanobacteraceae</taxon>
        <taxon>Dyella</taxon>
    </lineage>
</organism>
<name>A0A369UPA2_9GAMM</name>
<evidence type="ECO:0000313" key="3">
    <source>
        <dbReference type="Proteomes" id="UP000253782"/>
    </source>
</evidence>
<accession>A0A369UPA2</accession>
<protein>
    <recommendedName>
        <fullName evidence="1">DUF6968 domain-containing protein</fullName>
    </recommendedName>
</protein>
<evidence type="ECO:0000313" key="2">
    <source>
        <dbReference type="EMBL" id="RDD81548.1"/>
    </source>
</evidence>
<keyword evidence="3" id="KW-1185">Reference proteome</keyword>
<gene>
    <name evidence="2" type="ORF">DVJ77_10235</name>
</gene>
<sequence length="107" mass="11960">MTDIFIERRLTLQNSGEVCVRLFRPTLDDVDYRCDVHIDWPDRQQRLHVFGIDAVQALFLAMQCAHAELLASPEHGSRTLTWLGGYDFGLPLVGALTSSGHGGTYAK</sequence>
<dbReference type="OrthoDB" id="7067153at2"/>
<comment type="caution">
    <text evidence="2">The sequence shown here is derived from an EMBL/GenBank/DDBJ whole genome shotgun (WGS) entry which is preliminary data.</text>
</comment>
<reference evidence="2 3" key="1">
    <citation type="submission" date="2018-07" db="EMBL/GenBank/DDBJ databases">
        <title>Dyella tabacisoli L4-6T, whole genome shotgun sequence.</title>
        <authorList>
            <person name="Zhou X.-K."/>
            <person name="Li W.-J."/>
            <person name="Duan Y.-Q."/>
        </authorList>
    </citation>
    <scope>NUCLEOTIDE SEQUENCE [LARGE SCALE GENOMIC DNA]</scope>
    <source>
        <strain evidence="2 3">L4-6</strain>
    </source>
</reference>
<dbReference type="AlphaFoldDB" id="A0A369UPA2"/>
<dbReference type="RefSeq" id="WP_114845419.1">
    <property type="nucleotide sequence ID" value="NZ_JBHSPE010000005.1"/>
</dbReference>
<evidence type="ECO:0000259" key="1">
    <source>
        <dbReference type="Pfam" id="PF22302"/>
    </source>
</evidence>
<proteinExistence type="predicted"/>
<dbReference type="EMBL" id="QQAH01000009">
    <property type="protein sequence ID" value="RDD81548.1"/>
    <property type="molecule type" value="Genomic_DNA"/>
</dbReference>
<feature type="domain" description="DUF6968" evidence="1">
    <location>
        <begin position="7"/>
        <end position="91"/>
    </location>
</feature>
<dbReference type="Proteomes" id="UP000253782">
    <property type="component" value="Unassembled WGS sequence"/>
</dbReference>
<dbReference type="InterPro" id="IPR054241">
    <property type="entry name" value="DUF6968"/>
</dbReference>
<dbReference type="Pfam" id="PF22302">
    <property type="entry name" value="DUF6968"/>
    <property type="match status" value="1"/>
</dbReference>